<keyword evidence="3" id="KW-1185">Reference proteome</keyword>
<gene>
    <name evidence="2" type="ORF">N5W20_03650</name>
</gene>
<feature type="chain" id="PRO_5045897310" description="Pertussis toxin subunit 1" evidence="1">
    <location>
        <begin position="22"/>
        <end position="280"/>
    </location>
</feature>
<feature type="signal peptide" evidence="1">
    <location>
        <begin position="1"/>
        <end position="21"/>
    </location>
</feature>
<keyword evidence="1" id="KW-0732">Signal</keyword>
<evidence type="ECO:0000313" key="2">
    <source>
        <dbReference type="EMBL" id="UYH51961.1"/>
    </source>
</evidence>
<proteinExistence type="predicted"/>
<dbReference type="Proteomes" id="UP001163831">
    <property type="component" value="Chromosome"/>
</dbReference>
<dbReference type="EMBL" id="CP107052">
    <property type="protein sequence ID" value="UYH51961.1"/>
    <property type="molecule type" value="Genomic_DNA"/>
</dbReference>
<protein>
    <recommendedName>
        <fullName evidence="4">Pertussis toxin subunit 1</fullName>
    </recommendedName>
</protein>
<sequence length="280" mass="30718">MKLLAATIFIASSFVATASFAVVPPSVVYTFSFAPPSEVIDEGHGISLPDERTSFWSAGGWQFGTNQNYISLLARMNEMSSVLTHLAEHFHFETLYVYEIRPTDHVYSVDESLRFAMSVLPEGAARSQMHTAWLSSRAWTSAMWASTRAIPADQIIGVRRLRMEGDRYVPGDLEPNPNYLFAEPEVSHNPLPIRNASVEAAAVAEDPEGAGFIPGPIVTMTCNSKPQRLSSSQADTCPLPIKKLSFYELYSKTVAKLIATGILMDTTSGQLMSVPGHDEL</sequence>
<reference evidence="2" key="1">
    <citation type="submission" date="2022-10" db="EMBL/GenBank/DDBJ databases">
        <title>Candidatus Kirkpatrella diaphorinas gen. nov., sp. nov., an uncultured endosymbiont identified in a population of Diaphorina citri from Hawaii.</title>
        <authorList>
            <person name="Henry E.M."/>
            <person name="Carlson C.R."/>
            <person name="Kuo Y.-W."/>
        </authorList>
    </citation>
    <scope>NUCLEOTIDE SEQUENCE</scope>
    <source>
        <strain evidence="2">CADCRV1</strain>
    </source>
</reference>
<accession>A0ABY6GMG8</accession>
<organism evidence="2 3">
    <name type="scientific">Candidatus Kirkpatrickella diaphorinae</name>
    <dbReference type="NCBI Taxonomy" id="2984322"/>
    <lineage>
        <taxon>Bacteria</taxon>
        <taxon>Pseudomonadati</taxon>
        <taxon>Pseudomonadota</taxon>
        <taxon>Alphaproteobacteria</taxon>
        <taxon>Acetobacterales</taxon>
        <taxon>Acetobacteraceae</taxon>
        <taxon>Candidatus Kirkpatrickella</taxon>
    </lineage>
</organism>
<dbReference type="Gene3D" id="3.90.210.10">
    <property type="entry name" value="Heat-Labile Enterotoxin, subunit A"/>
    <property type="match status" value="1"/>
</dbReference>
<evidence type="ECO:0000313" key="3">
    <source>
        <dbReference type="Proteomes" id="UP001163831"/>
    </source>
</evidence>
<evidence type="ECO:0000256" key="1">
    <source>
        <dbReference type="SAM" id="SignalP"/>
    </source>
</evidence>
<evidence type="ECO:0008006" key="4">
    <source>
        <dbReference type="Google" id="ProtNLM"/>
    </source>
</evidence>
<dbReference type="SUPFAM" id="SSF56399">
    <property type="entry name" value="ADP-ribosylation"/>
    <property type="match status" value="1"/>
</dbReference>
<dbReference type="RefSeq" id="WP_319807556.1">
    <property type="nucleotide sequence ID" value="NZ_CP107052.1"/>
</dbReference>
<name>A0ABY6GMG8_9PROT</name>